<dbReference type="Proteomes" id="UP001470230">
    <property type="component" value="Unassembled WGS sequence"/>
</dbReference>
<accession>A0ABR2IDK5</accession>
<sequence>MGICPSFCNCNKRRDYEPLNEKLEATVGADRSKLQAIADEDAEFLRDPTMKEILEGEDDAPLDDDELNKYIQDLDPQ</sequence>
<protein>
    <submittedName>
        <fullName evidence="1">Uncharacterized protein</fullName>
    </submittedName>
</protein>
<organism evidence="1 2">
    <name type="scientific">Tritrichomonas musculus</name>
    <dbReference type="NCBI Taxonomy" id="1915356"/>
    <lineage>
        <taxon>Eukaryota</taxon>
        <taxon>Metamonada</taxon>
        <taxon>Parabasalia</taxon>
        <taxon>Tritrichomonadida</taxon>
        <taxon>Tritrichomonadidae</taxon>
        <taxon>Tritrichomonas</taxon>
    </lineage>
</organism>
<evidence type="ECO:0000313" key="1">
    <source>
        <dbReference type="EMBL" id="KAK8861134.1"/>
    </source>
</evidence>
<reference evidence="1 2" key="1">
    <citation type="submission" date="2024-04" db="EMBL/GenBank/DDBJ databases">
        <title>Tritrichomonas musculus Genome.</title>
        <authorList>
            <person name="Alves-Ferreira E."/>
            <person name="Grigg M."/>
            <person name="Lorenzi H."/>
            <person name="Galac M."/>
        </authorList>
    </citation>
    <scope>NUCLEOTIDE SEQUENCE [LARGE SCALE GENOMIC DNA]</scope>
    <source>
        <strain evidence="1 2">EAF2021</strain>
    </source>
</reference>
<keyword evidence="2" id="KW-1185">Reference proteome</keyword>
<proteinExistence type="predicted"/>
<dbReference type="EMBL" id="JAPFFF010000018">
    <property type="protein sequence ID" value="KAK8861134.1"/>
    <property type="molecule type" value="Genomic_DNA"/>
</dbReference>
<gene>
    <name evidence="1" type="ORF">M9Y10_012829</name>
</gene>
<name>A0ABR2IDK5_9EUKA</name>
<evidence type="ECO:0000313" key="2">
    <source>
        <dbReference type="Proteomes" id="UP001470230"/>
    </source>
</evidence>
<comment type="caution">
    <text evidence="1">The sequence shown here is derived from an EMBL/GenBank/DDBJ whole genome shotgun (WGS) entry which is preliminary data.</text>
</comment>